<evidence type="ECO:0000313" key="4">
    <source>
        <dbReference type="Proteomes" id="UP001608902"/>
    </source>
</evidence>
<dbReference type="Pfam" id="PF07986">
    <property type="entry name" value="TBCC"/>
    <property type="match status" value="1"/>
</dbReference>
<feature type="domain" description="C-CAP/cofactor C-like" evidence="2">
    <location>
        <begin position="123"/>
        <end position="280"/>
    </location>
</feature>
<dbReference type="InterPro" id="IPR016098">
    <property type="entry name" value="CAP/MinC_C"/>
</dbReference>
<name>A0ABD6E6H2_9BILA</name>
<dbReference type="InterPro" id="IPR017901">
    <property type="entry name" value="C-CAP_CF_C-like"/>
</dbReference>
<dbReference type="Proteomes" id="UP001608902">
    <property type="component" value="Unassembled WGS sequence"/>
</dbReference>
<reference evidence="3 4" key="1">
    <citation type="submission" date="2024-08" db="EMBL/GenBank/DDBJ databases">
        <title>Gnathostoma spinigerum genome.</title>
        <authorList>
            <person name="Gonzalez-Bertolin B."/>
            <person name="Monzon S."/>
            <person name="Zaballos A."/>
            <person name="Jimenez P."/>
            <person name="Dekumyoy P."/>
            <person name="Varona S."/>
            <person name="Cuesta I."/>
            <person name="Sumanam S."/>
            <person name="Adisakwattana P."/>
            <person name="Gasser R.B."/>
            <person name="Hernandez-Gonzalez A."/>
            <person name="Young N.D."/>
            <person name="Perteguer M.J."/>
        </authorList>
    </citation>
    <scope>NUCLEOTIDE SEQUENCE [LARGE SCALE GENOMIC DNA]</scope>
    <source>
        <strain evidence="3">AL3</strain>
        <tissue evidence="3">Liver</tissue>
    </source>
</reference>
<dbReference type="InterPro" id="IPR012945">
    <property type="entry name" value="Tubulin-bd_cofactor_C_dom"/>
</dbReference>
<evidence type="ECO:0000259" key="2">
    <source>
        <dbReference type="PROSITE" id="PS51329"/>
    </source>
</evidence>
<comment type="caution">
    <text evidence="3">The sequence shown here is derived from an EMBL/GenBank/DDBJ whole genome shotgun (WGS) entry which is preliminary data.</text>
</comment>
<dbReference type="InterPro" id="IPR027684">
    <property type="entry name" value="TBCC"/>
</dbReference>
<dbReference type="PANTHER" id="PTHR15139">
    <property type="entry name" value="TUBULIN FOLDING COFACTOR C"/>
    <property type="match status" value="1"/>
</dbReference>
<sequence>MSSPPVDMEERRRRKIAILEARHTTNKGRLIASVPKEVADLSAPAAVDIDKLEADVNNVLKLGTSEEIIPVLERIEAVLPVLSSGWQSRRLLNSYSSLKALARKNVGVSSFSFTKRDVKSIRPKTDVKEMEPDMNSVGCDTLLTDVHRSNTVSVTNKKRSSLRIEGADGNDVFICNLTDCTVFVPFRSSTVHLKDVQRSKLLFAPVETSILARDCSELTLVAAAQQIRFHTSHHLHLYIAVKGAIIIEDCDDVSVAPYRMKGSTLNYTNENWKNVQDFNWLSVDEKNPNWYVADEREWVQFDPEEML</sequence>
<dbReference type="EMBL" id="JBGFUD010001024">
    <property type="protein sequence ID" value="MFH4975633.1"/>
    <property type="molecule type" value="Genomic_DNA"/>
</dbReference>
<dbReference type="PANTHER" id="PTHR15139:SF0">
    <property type="entry name" value="TUBULIN-SPECIFIC CHAPERONE C"/>
    <property type="match status" value="1"/>
</dbReference>
<gene>
    <name evidence="3" type="ORF">AB6A40_002342</name>
</gene>
<evidence type="ECO:0000256" key="1">
    <source>
        <dbReference type="ARBA" id="ARBA00008848"/>
    </source>
</evidence>
<comment type="similarity">
    <text evidence="1">Belongs to the TBCC family.</text>
</comment>
<dbReference type="Gene3D" id="2.160.20.70">
    <property type="match status" value="1"/>
</dbReference>
<keyword evidence="4" id="KW-1185">Reference proteome</keyword>
<proteinExistence type="inferred from homology"/>
<organism evidence="3 4">
    <name type="scientific">Gnathostoma spinigerum</name>
    <dbReference type="NCBI Taxonomy" id="75299"/>
    <lineage>
        <taxon>Eukaryota</taxon>
        <taxon>Metazoa</taxon>
        <taxon>Ecdysozoa</taxon>
        <taxon>Nematoda</taxon>
        <taxon>Chromadorea</taxon>
        <taxon>Rhabditida</taxon>
        <taxon>Spirurina</taxon>
        <taxon>Gnathostomatomorpha</taxon>
        <taxon>Gnathostomatoidea</taxon>
        <taxon>Gnathostomatidae</taxon>
        <taxon>Gnathostoma</taxon>
    </lineage>
</organism>
<dbReference type="AlphaFoldDB" id="A0ABD6E6H2"/>
<dbReference type="PROSITE" id="PS51329">
    <property type="entry name" value="C_CAP_COFACTOR_C"/>
    <property type="match status" value="1"/>
</dbReference>
<evidence type="ECO:0000313" key="3">
    <source>
        <dbReference type="EMBL" id="MFH4975633.1"/>
    </source>
</evidence>
<protein>
    <recommendedName>
        <fullName evidence="2">C-CAP/cofactor C-like domain-containing protein</fullName>
    </recommendedName>
</protein>
<accession>A0ABD6E6H2</accession>